<proteinExistence type="predicted"/>
<dbReference type="OrthoDB" id="79186at2759"/>
<name>A0A1V9ZKW9_ACHHY</name>
<dbReference type="GO" id="GO:0008270">
    <property type="term" value="F:zinc ion binding"/>
    <property type="evidence" value="ECO:0007669"/>
    <property type="project" value="UniProtKB-KW"/>
</dbReference>
<dbReference type="EMBL" id="JNBR01000084">
    <property type="protein sequence ID" value="OQR98440.1"/>
    <property type="molecule type" value="Genomic_DNA"/>
</dbReference>
<dbReference type="Gene3D" id="4.10.1060.10">
    <property type="entry name" value="Zinc finger, RanBP2-type"/>
    <property type="match status" value="1"/>
</dbReference>
<evidence type="ECO:0000259" key="6">
    <source>
        <dbReference type="PROSITE" id="PS50199"/>
    </source>
</evidence>
<feature type="compositionally biased region" description="Basic residues" evidence="5">
    <location>
        <begin position="41"/>
        <end position="59"/>
    </location>
</feature>
<organism evidence="7 8">
    <name type="scientific">Achlya hypogyna</name>
    <name type="common">Oomycete</name>
    <name type="synonym">Protoachlya hypogyna</name>
    <dbReference type="NCBI Taxonomy" id="1202772"/>
    <lineage>
        <taxon>Eukaryota</taxon>
        <taxon>Sar</taxon>
        <taxon>Stramenopiles</taxon>
        <taxon>Oomycota</taxon>
        <taxon>Saprolegniomycetes</taxon>
        <taxon>Saprolegniales</taxon>
        <taxon>Achlyaceae</taxon>
        <taxon>Achlya</taxon>
    </lineage>
</organism>
<dbReference type="AlphaFoldDB" id="A0A1V9ZKW9"/>
<evidence type="ECO:0000313" key="8">
    <source>
        <dbReference type="Proteomes" id="UP000243579"/>
    </source>
</evidence>
<dbReference type="InterPro" id="IPR036443">
    <property type="entry name" value="Znf_RanBP2_sf"/>
</dbReference>
<keyword evidence="8" id="KW-1185">Reference proteome</keyword>
<evidence type="ECO:0000256" key="1">
    <source>
        <dbReference type="ARBA" id="ARBA00022723"/>
    </source>
</evidence>
<dbReference type="Proteomes" id="UP000243579">
    <property type="component" value="Unassembled WGS sequence"/>
</dbReference>
<feature type="region of interest" description="Disordered" evidence="5">
    <location>
        <begin position="1"/>
        <end position="101"/>
    </location>
</feature>
<feature type="compositionally biased region" description="Basic residues" evidence="5">
    <location>
        <begin position="1"/>
        <end position="30"/>
    </location>
</feature>
<evidence type="ECO:0000256" key="5">
    <source>
        <dbReference type="SAM" id="MobiDB-lite"/>
    </source>
</evidence>
<accession>A0A1V9ZKW9</accession>
<evidence type="ECO:0000256" key="2">
    <source>
        <dbReference type="ARBA" id="ARBA00022771"/>
    </source>
</evidence>
<keyword evidence="1" id="KW-0479">Metal-binding</keyword>
<dbReference type="PROSITE" id="PS50199">
    <property type="entry name" value="ZF_RANBP2_2"/>
    <property type="match status" value="1"/>
</dbReference>
<dbReference type="SUPFAM" id="SSF90209">
    <property type="entry name" value="Ran binding protein zinc finger-like"/>
    <property type="match status" value="1"/>
</dbReference>
<dbReference type="STRING" id="1202772.A0A1V9ZKW9"/>
<gene>
    <name evidence="7" type="ORF">ACHHYP_08609</name>
</gene>
<dbReference type="InterPro" id="IPR001876">
    <property type="entry name" value="Znf_RanBP2"/>
</dbReference>
<dbReference type="PROSITE" id="PS01358">
    <property type="entry name" value="ZF_RANBP2_1"/>
    <property type="match status" value="1"/>
</dbReference>
<evidence type="ECO:0000256" key="4">
    <source>
        <dbReference type="PROSITE-ProRule" id="PRU00322"/>
    </source>
</evidence>
<keyword evidence="2 4" id="KW-0863">Zinc-finger</keyword>
<feature type="domain" description="RanBP2-type" evidence="6">
    <location>
        <begin position="156"/>
        <end position="189"/>
    </location>
</feature>
<comment type="caution">
    <text evidence="7">The sequence shown here is derived from an EMBL/GenBank/DDBJ whole genome shotgun (WGS) entry which is preliminary data.</text>
</comment>
<sequence length="193" mass="22074">MEASAHRPRSRSRSRSASVNHRRRSRRSVSRSRSPSSDSRRRLRRSRSQSRSRENRRRNASPSTSPERRRKKEHKKDKKRKHKKDGKKKRREDVPAAEVMGDWARQDDVTPVDPTPAVATTKNFFAQLKQQEATKEMVGTVHASGHKPESATSLLAPGNDNWDCVKPGCGHSNMKKALSCLKCGAMRRISVWR</sequence>
<keyword evidence="3" id="KW-0862">Zinc</keyword>
<evidence type="ECO:0000313" key="7">
    <source>
        <dbReference type="EMBL" id="OQR98440.1"/>
    </source>
</evidence>
<feature type="compositionally biased region" description="Basic residues" evidence="5">
    <location>
        <begin position="68"/>
        <end position="90"/>
    </location>
</feature>
<reference evidence="7 8" key="1">
    <citation type="journal article" date="2014" name="Genome Biol. Evol.">
        <title>The secreted proteins of Achlya hypogyna and Thraustotheca clavata identify the ancestral oomycete secretome and reveal gene acquisitions by horizontal gene transfer.</title>
        <authorList>
            <person name="Misner I."/>
            <person name="Blouin N."/>
            <person name="Leonard G."/>
            <person name="Richards T.A."/>
            <person name="Lane C.E."/>
        </authorList>
    </citation>
    <scope>NUCLEOTIDE SEQUENCE [LARGE SCALE GENOMIC DNA]</scope>
    <source>
        <strain evidence="7 8">ATCC 48635</strain>
    </source>
</reference>
<evidence type="ECO:0000256" key="3">
    <source>
        <dbReference type="ARBA" id="ARBA00022833"/>
    </source>
</evidence>
<protein>
    <recommendedName>
        <fullName evidence="6">RanBP2-type domain-containing protein</fullName>
    </recommendedName>
</protein>